<reference evidence="1" key="1">
    <citation type="submission" date="2021-06" db="EMBL/GenBank/DDBJ databases">
        <authorList>
            <person name="Kallberg Y."/>
            <person name="Tangrot J."/>
            <person name="Rosling A."/>
        </authorList>
    </citation>
    <scope>NUCLEOTIDE SEQUENCE</scope>
    <source>
        <strain evidence="1">FL966</strain>
    </source>
</reference>
<evidence type="ECO:0000313" key="1">
    <source>
        <dbReference type="EMBL" id="CAG8629873.1"/>
    </source>
</evidence>
<gene>
    <name evidence="1" type="ORF">CPELLU_LOCUS8331</name>
</gene>
<dbReference type="EMBL" id="CAJVQA010005890">
    <property type="protein sequence ID" value="CAG8629873.1"/>
    <property type="molecule type" value="Genomic_DNA"/>
</dbReference>
<dbReference type="AlphaFoldDB" id="A0A9N9GW95"/>
<organism evidence="1 2">
    <name type="scientific">Cetraspora pellucida</name>
    <dbReference type="NCBI Taxonomy" id="1433469"/>
    <lineage>
        <taxon>Eukaryota</taxon>
        <taxon>Fungi</taxon>
        <taxon>Fungi incertae sedis</taxon>
        <taxon>Mucoromycota</taxon>
        <taxon>Glomeromycotina</taxon>
        <taxon>Glomeromycetes</taxon>
        <taxon>Diversisporales</taxon>
        <taxon>Gigasporaceae</taxon>
        <taxon>Cetraspora</taxon>
    </lineage>
</organism>
<dbReference type="OrthoDB" id="1097095at2759"/>
<accession>A0A9N9GW95</accession>
<dbReference type="Proteomes" id="UP000789759">
    <property type="component" value="Unassembled WGS sequence"/>
</dbReference>
<feature type="non-terminal residue" evidence="1">
    <location>
        <position position="1"/>
    </location>
</feature>
<proteinExistence type="predicted"/>
<feature type="non-terminal residue" evidence="1">
    <location>
        <position position="59"/>
    </location>
</feature>
<evidence type="ECO:0000313" key="2">
    <source>
        <dbReference type="Proteomes" id="UP000789759"/>
    </source>
</evidence>
<comment type="caution">
    <text evidence="1">The sequence shown here is derived from an EMBL/GenBank/DDBJ whole genome shotgun (WGS) entry which is preliminary data.</text>
</comment>
<protein>
    <submittedName>
        <fullName evidence="1">23565_t:CDS:1</fullName>
    </submittedName>
</protein>
<keyword evidence="2" id="KW-1185">Reference proteome</keyword>
<sequence length="59" mass="6676">NKSKTIEDYNLIILVELSDKNLHLMAYNTIYCLMIHGLCGSAYSNASCMQNGKCTKKHH</sequence>
<name>A0A9N9GW95_9GLOM</name>